<dbReference type="HOGENOM" id="CLU_2899668_0_0_10"/>
<organism evidence="1 2">
    <name type="scientific">Nonlabens marinus S1-08</name>
    <dbReference type="NCBI Taxonomy" id="1454201"/>
    <lineage>
        <taxon>Bacteria</taxon>
        <taxon>Pseudomonadati</taxon>
        <taxon>Bacteroidota</taxon>
        <taxon>Flavobacteriia</taxon>
        <taxon>Flavobacteriales</taxon>
        <taxon>Flavobacteriaceae</taxon>
        <taxon>Nonlabens</taxon>
    </lineage>
</organism>
<gene>
    <name evidence="1" type="ORF">NMS_1836</name>
</gene>
<dbReference type="KEGG" id="nmf:NMS_1836"/>
<evidence type="ECO:0000313" key="2">
    <source>
        <dbReference type="Proteomes" id="UP000031760"/>
    </source>
</evidence>
<dbReference type="RefSeq" id="WP_041496372.1">
    <property type="nucleotide sequence ID" value="NZ_AP014548.1"/>
</dbReference>
<proteinExistence type="predicted"/>
<evidence type="ECO:0000313" key="1">
    <source>
        <dbReference type="EMBL" id="BAO55845.1"/>
    </source>
</evidence>
<dbReference type="EMBL" id="AP014548">
    <property type="protein sequence ID" value="BAO55845.1"/>
    <property type="molecule type" value="Genomic_DNA"/>
</dbReference>
<keyword evidence="2" id="KW-1185">Reference proteome</keyword>
<protein>
    <submittedName>
        <fullName evidence="1">Uncharacterized protein</fullName>
    </submittedName>
</protein>
<sequence length="62" mass="7737">MTDIQIAEQERLLIKKERRYSELMRKSFEISLRNRERANEIHSKAKKLYHEIMETRRRLEYA</sequence>
<accession>W8VRV6</accession>
<name>W8VRV6_9FLAO</name>
<dbReference type="Proteomes" id="UP000031760">
    <property type="component" value="Chromosome"/>
</dbReference>
<reference evidence="1 2" key="1">
    <citation type="journal article" date="2014" name="Proc. Natl. Acad. Sci. U.S.A.">
        <title>Functional characterization of flavobacteria rhodopsins reveals a unique class of light-driven chloride pump in bacteria.</title>
        <authorList>
            <person name="Yoshizawa S."/>
            <person name="Kumagai Y."/>
            <person name="Kim H."/>
            <person name="Ogura Y."/>
            <person name="Hayashi T."/>
            <person name="Iwasaki W."/>
            <person name="DeLong E.F."/>
            <person name="Kogure K."/>
        </authorList>
    </citation>
    <scope>NUCLEOTIDE SEQUENCE [LARGE SCALE GENOMIC DNA]</scope>
    <source>
        <strain evidence="1 2">S1-08</strain>
    </source>
</reference>
<dbReference type="OrthoDB" id="1145002at2"/>
<dbReference type="AlphaFoldDB" id="W8VRV6"/>